<dbReference type="AlphaFoldDB" id="H5TAJ9"/>
<evidence type="ECO:0000313" key="4">
    <source>
        <dbReference type="Proteomes" id="UP000053586"/>
    </source>
</evidence>
<sequence length="124" mass="14719">MTKRTNKNYPNDFKQEAVSLETEQGYSVVEAAASLNITDKLLYNWVAKFKEQNEKSALSTDERAELIQLRKDKKRLQMEHEILKKASEDSSHQSNRYTKLLICMRTLNETIKTYIYHRRERPCF</sequence>
<dbReference type="OrthoDB" id="9810995at2"/>
<dbReference type="Gene3D" id="1.10.10.60">
    <property type="entry name" value="Homeodomain-like"/>
    <property type="match status" value="1"/>
</dbReference>
<dbReference type="eggNOG" id="COG2963">
    <property type="taxonomic scope" value="Bacteria"/>
</dbReference>
<keyword evidence="4" id="KW-1185">Reference proteome</keyword>
<dbReference type="GO" id="GO:0003677">
    <property type="term" value="F:DNA binding"/>
    <property type="evidence" value="ECO:0007669"/>
    <property type="project" value="InterPro"/>
</dbReference>
<evidence type="ECO:0000256" key="2">
    <source>
        <dbReference type="SAM" id="Coils"/>
    </source>
</evidence>
<gene>
    <name evidence="3" type="ORF">GPUN_1202</name>
</gene>
<feature type="coiled-coil region" evidence="2">
    <location>
        <begin position="59"/>
        <end position="86"/>
    </location>
</feature>
<keyword evidence="2" id="KW-0175">Coiled coil</keyword>
<name>H5TAJ9_9ALTE</name>
<dbReference type="GO" id="GO:0004803">
    <property type="term" value="F:transposase activity"/>
    <property type="evidence" value="ECO:0007669"/>
    <property type="project" value="InterPro"/>
</dbReference>
<dbReference type="EMBL" id="BAET01000008">
    <property type="protein sequence ID" value="GAB55326.1"/>
    <property type="molecule type" value="Genomic_DNA"/>
</dbReference>
<dbReference type="InterPro" id="IPR002514">
    <property type="entry name" value="Transposase_8"/>
</dbReference>
<reference evidence="3 4" key="2">
    <citation type="journal article" date="2017" name="Antonie Van Leeuwenhoek">
        <title>Rhizobium rhizosphaerae sp. nov., a novel species isolated from rice rhizosphere.</title>
        <authorList>
            <person name="Zhao J.J."/>
            <person name="Zhang J."/>
            <person name="Zhang R.J."/>
            <person name="Zhang C.W."/>
            <person name="Yin H.Q."/>
            <person name="Zhang X.X."/>
        </authorList>
    </citation>
    <scope>NUCLEOTIDE SEQUENCE [LARGE SCALE GENOMIC DNA]</scope>
    <source>
        <strain evidence="3 4">ACAM 611</strain>
    </source>
</reference>
<organism evidence="3 4">
    <name type="scientific">Glaciecola punicea ACAM 611</name>
    <dbReference type="NCBI Taxonomy" id="1121923"/>
    <lineage>
        <taxon>Bacteria</taxon>
        <taxon>Pseudomonadati</taxon>
        <taxon>Pseudomonadota</taxon>
        <taxon>Gammaproteobacteria</taxon>
        <taxon>Alteromonadales</taxon>
        <taxon>Alteromonadaceae</taxon>
        <taxon>Glaciecola</taxon>
    </lineage>
</organism>
<dbReference type="Pfam" id="PF01527">
    <property type="entry name" value="HTH_Tnp_1"/>
    <property type="match status" value="1"/>
</dbReference>
<comment type="similarity">
    <text evidence="1">Belongs to the transposase 8 family.</text>
</comment>
<dbReference type="RefSeq" id="WP_006004266.1">
    <property type="nucleotide sequence ID" value="NZ_BAET01000008.1"/>
</dbReference>
<protein>
    <submittedName>
        <fullName evidence="3">ISSod1 transposase, TnpA_ISSod1_41</fullName>
    </submittedName>
</protein>
<proteinExistence type="inferred from homology"/>
<dbReference type="Proteomes" id="UP000053586">
    <property type="component" value="Unassembled WGS sequence"/>
</dbReference>
<dbReference type="GO" id="GO:0006313">
    <property type="term" value="P:DNA transposition"/>
    <property type="evidence" value="ECO:0007669"/>
    <property type="project" value="InterPro"/>
</dbReference>
<comment type="caution">
    <text evidence="3">The sequence shown here is derived from an EMBL/GenBank/DDBJ whole genome shotgun (WGS) entry which is preliminary data.</text>
</comment>
<dbReference type="InterPro" id="IPR009057">
    <property type="entry name" value="Homeodomain-like_sf"/>
</dbReference>
<evidence type="ECO:0000256" key="1">
    <source>
        <dbReference type="ARBA" id="ARBA00009964"/>
    </source>
</evidence>
<reference evidence="3 4" key="1">
    <citation type="journal article" date="2012" name="J. Bacteriol.">
        <title>Genome sequence of proteorhodopsin-containing sea ice bacterium Glaciecola punicea ACAM 611T.</title>
        <authorList>
            <person name="Qin Q.-L."/>
            <person name="Xie B.-B."/>
            <person name="Shu Y.-L."/>
            <person name="Rong J.-C."/>
            <person name="Zhao D.-L."/>
            <person name="Zhang X.-Y."/>
            <person name="Chen X.-L."/>
            <person name="Zhou B.-C."/>
            <person name="Zhanga Y.-Z."/>
        </authorList>
    </citation>
    <scope>NUCLEOTIDE SEQUENCE [LARGE SCALE GENOMIC DNA]</scope>
    <source>
        <strain evidence="3 4">ACAM 611</strain>
    </source>
</reference>
<dbReference type="SUPFAM" id="SSF46689">
    <property type="entry name" value="Homeodomain-like"/>
    <property type="match status" value="1"/>
</dbReference>
<evidence type="ECO:0000313" key="3">
    <source>
        <dbReference type="EMBL" id="GAB55326.1"/>
    </source>
</evidence>
<accession>H5TAJ9</accession>